<evidence type="ECO:0000256" key="1">
    <source>
        <dbReference type="ARBA" id="ARBA00012513"/>
    </source>
</evidence>
<dbReference type="GO" id="GO:0005524">
    <property type="term" value="F:ATP binding"/>
    <property type="evidence" value="ECO:0007669"/>
    <property type="project" value="UniProtKB-UniRule"/>
</dbReference>
<accession>A0A2W2CII0</accession>
<dbReference type="PANTHER" id="PTHR43289:SF6">
    <property type="entry name" value="SERINE_THREONINE-PROTEIN KINASE NEKL-3"/>
    <property type="match status" value="1"/>
</dbReference>
<reference evidence="10 11" key="1">
    <citation type="submission" date="2018-01" db="EMBL/GenBank/DDBJ databases">
        <title>Draft genome sequence of Salinispora sp. 13K206.</title>
        <authorList>
            <person name="Sahin N."/>
            <person name="Saygin H."/>
            <person name="Ay H."/>
        </authorList>
    </citation>
    <scope>NUCLEOTIDE SEQUENCE [LARGE SCALE GENOMIC DNA]</scope>
    <source>
        <strain evidence="10 11">13K206</strain>
    </source>
</reference>
<feature type="region of interest" description="Disordered" evidence="8">
    <location>
        <begin position="1"/>
        <end position="29"/>
    </location>
</feature>
<sequence length="706" mass="73426">MGAPAGPVGVRQVNGQWPGGDPDPRIGHNGPTMVHREQTAARRGAAPGPGLDLGVAGCSDAVEIGRGGFGVVYRAWQPDFSRWVAVKVLAADWHGPSRARFERELRVLGRLSDHPHIVTLHQAGRTASGNPYLLMAYEEGGSLADRLAAGGAEGPARRWAAAVAGGIAVAGALETAHRAGVLHRDVKPENILISGYGEPKLADFGLARPRAAEPGASRRRVTASVLHAAPEVLRGEPASVASDVYALASTVLHWIHGAPAFAPDAAARGTAGGDAATRDAATRDAAGDAAPEKAPDDPAAPNTAERAGTDDTTRAGTDDTTRLLRRIAADPVPDLRPAGVPDAVCAVLERAMAKDPARRHPTAVAFAEDLQRAQQAADQPVTPFVLGGGDAGGTAGRWPDSTPADRPPPPRFSLTARRRAALGHGLTATAPRATGQRRPPLARSLGALVMVVSVLATAASAARPAPDPVEVPELAFGDQEVNAESTEQAVTVRNVSAREVRLTGVTVAGPHGDDLRIVTEECTARRLAPGQRCEVRLTFTPRAPGPRRPELALAVAGRAAPVTARALGTGQPRRASRDDAPPGRCYDDAYQVGPSAYGHAGGLRAISVKQYWSPTCRATMAYVWVWKQYRDNVAVDGGTWAVDLAVGPAPGTAGPPGRRQRAEGQPFELWTEPSPLTAGCTAATATVTGPRTGEPTSATTEPYCGR</sequence>
<evidence type="ECO:0000256" key="3">
    <source>
        <dbReference type="ARBA" id="ARBA00022679"/>
    </source>
</evidence>
<comment type="caution">
    <text evidence="10">The sequence shown here is derived from an EMBL/GenBank/DDBJ whole genome shotgun (WGS) entry which is preliminary data.</text>
</comment>
<feature type="compositionally biased region" description="Basic and acidic residues" evidence="8">
    <location>
        <begin position="276"/>
        <end position="296"/>
    </location>
</feature>
<feature type="compositionally biased region" description="Basic and acidic residues" evidence="8">
    <location>
        <begin position="307"/>
        <end position="321"/>
    </location>
</feature>
<dbReference type="AlphaFoldDB" id="A0A2W2CII0"/>
<dbReference type="InterPro" id="IPR000719">
    <property type="entry name" value="Prot_kinase_dom"/>
</dbReference>
<dbReference type="Gene3D" id="3.30.200.20">
    <property type="entry name" value="Phosphorylase Kinase, domain 1"/>
    <property type="match status" value="1"/>
</dbReference>
<evidence type="ECO:0000259" key="9">
    <source>
        <dbReference type="PROSITE" id="PS50011"/>
    </source>
</evidence>
<dbReference type="PROSITE" id="PS50011">
    <property type="entry name" value="PROTEIN_KINASE_DOM"/>
    <property type="match status" value="1"/>
</dbReference>
<feature type="region of interest" description="Disordered" evidence="8">
    <location>
        <begin position="267"/>
        <end position="321"/>
    </location>
</feature>
<evidence type="ECO:0000256" key="6">
    <source>
        <dbReference type="ARBA" id="ARBA00022840"/>
    </source>
</evidence>
<evidence type="ECO:0000256" key="8">
    <source>
        <dbReference type="SAM" id="MobiDB-lite"/>
    </source>
</evidence>
<evidence type="ECO:0000313" key="10">
    <source>
        <dbReference type="EMBL" id="PZF91528.1"/>
    </source>
</evidence>
<dbReference type="CDD" id="cd14014">
    <property type="entry name" value="STKc_PknB_like"/>
    <property type="match status" value="1"/>
</dbReference>
<dbReference type="Gene3D" id="1.10.510.10">
    <property type="entry name" value="Transferase(Phosphotransferase) domain 1"/>
    <property type="match status" value="1"/>
</dbReference>
<dbReference type="Gene3D" id="2.60.40.10">
    <property type="entry name" value="Immunoglobulins"/>
    <property type="match status" value="1"/>
</dbReference>
<keyword evidence="2" id="KW-0723">Serine/threonine-protein kinase</keyword>
<dbReference type="SMART" id="SM00220">
    <property type="entry name" value="S_TKc"/>
    <property type="match status" value="1"/>
</dbReference>
<feature type="binding site" evidence="7">
    <location>
        <position position="87"/>
    </location>
    <ligand>
        <name>ATP</name>
        <dbReference type="ChEBI" id="CHEBI:30616"/>
    </ligand>
</feature>
<keyword evidence="3" id="KW-0808">Transferase</keyword>
<gene>
    <name evidence="10" type="ORF">C1I99_23405</name>
</gene>
<dbReference type="GO" id="GO:0004674">
    <property type="term" value="F:protein serine/threonine kinase activity"/>
    <property type="evidence" value="ECO:0007669"/>
    <property type="project" value="UniProtKB-KW"/>
</dbReference>
<keyword evidence="11" id="KW-1185">Reference proteome</keyword>
<keyword evidence="6 7" id="KW-0067">ATP-binding</keyword>
<feature type="region of interest" description="Disordered" evidence="8">
    <location>
        <begin position="685"/>
        <end position="706"/>
    </location>
</feature>
<dbReference type="Proteomes" id="UP000248749">
    <property type="component" value="Unassembled WGS sequence"/>
</dbReference>
<evidence type="ECO:0000256" key="7">
    <source>
        <dbReference type="PROSITE-ProRule" id="PRU10141"/>
    </source>
</evidence>
<protein>
    <recommendedName>
        <fullName evidence="1">non-specific serine/threonine protein kinase</fullName>
        <ecNumber evidence="1">2.7.11.1</ecNumber>
    </recommendedName>
</protein>
<dbReference type="PROSITE" id="PS00108">
    <property type="entry name" value="PROTEIN_KINASE_ST"/>
    <property type="match status" value="1"/>
</dbReference>
<dbReference type="InterPro" id="IPR017441">
    <property type="entry name" value="Protein_kinase_ATP_BS"/>
</dbReference>
<dbReference type="EC" id="2.7.11.1" evidence="1"/>
<dbReference type="InterPro" id="IPR011009">
    <property type="entry name" value="Kinase-like_dom_sf"/>
</dbReference>
<feature type="domain" description="Protein kinase" evidence="9">
    <location>
        <begin position="58"/>
        <end position="385"/>
    </location>
</feature>
<evidence type="ECO:0000256" key="5">
    <source>
        <dbReference type="ARBA" id="ARBA00022777"/>
    </source>
</evidence>
<name>A0A2W2CII0_9ACTN</name>
<dbReference type="PROSITE" id="PS00107">
    <property type="entry name" value="PROTEIN_KINASE_ATP"/>
    <property type="match status" value="1"/>
</dbReference>
<dbReference type="InterPro" id="IPR013783">
    <property type="entry name" value="Ig-like_fold"/>
</dbReference>
<dbReference type="EMBL" id="POUB01000206">
    <property type="protein sequence ID" value="PZF91528.1"/>
    <property type="molecule type" value="Genomic_DNA"/>
</dbReference>
<dbReference type="PANTHER" id="PTHR43289">
    <property type="entry name" value="MITOGEN-ACTIVATED PROTEIN KINASE KINASE KINASE 20-RELATED"/>
    <property type="match status" value="1"/>
</dbReference>
<evidence type="ECO:0000313" key="11">
    <source>
        <dbReference type="Proteomes" id="UP000248749"/>
    </source>
</evidence>
<organism evidence="10 11">
    <name type="scientific">Micromonospora deserti</name>
    <dbReference type="NCBI Taxonomy" id="2070366"/>
    <lineage>
        <taxon>Bacteria</taxon>
        <taxon>Bacillati</taxon>
        <taxon>Actinomycetota</taxon>
        <taxon>Actinomycetes</taxon>
        <taxon>Micromonosporales</taxon>
        <taxon>Micromonosporaceae</taxon>
        <taxon>Micromonospora</taxon>
    </lineage>
</organism>
<dbReference type="GO" id="GO:0005975">
    <property type="term" value="P:carbohydrate metabolic process"/>
    <property type="evidence" value="ECO:0007669"/>
    <property type="project" value="UniProtKB-ARBA"/>
</dbReference>
<dbReference type="Pfam" id="PF00069">
    <property type="entry name" value="Pkinase"/>
    <property type="match status" value="1"/>
</dbReference>
<feature type="region of interest" description="Disordered" evidence="8">
    <location>
        <begin position="389"/>
        <end position="413"/>
    </location>
</feature>
<keyword evidence="5" id="KW-0418">Kinase</keyword>
<proteinExistence type="predicted"/>
<evidence type="ECO:0000256" key="2">
    <source>
        <dbReference type="ARBA" id="ARBA00022527"/>
    </source>
</evidence>
<evidence type="ECO:0000256" key="4">
    <source>
        <dbReference type="ARBA" id="ARBA00022741"/>
    </source>
</evidence>
<dbReference type="SUPFAM" id="SSF56112">
    <property type="entry name" value="Protein kinase-like (PK-like)"/>
    <property type="match status" value="1"/>
</dbReference>
<keyword evidence="4 7" id="KW-0547">Nucleotide-binding</keyword>
<dbReference type="InterPro" id="IPR008271">
    <property type="entry name" value="Ser/Thr_kinase_AS"/>
</dbReference>